<name>A0A8T3B9M1_DENNO</name>
<reference evidence="1" key="1">
    <citation type="journal article" date="2022" name="Front. Genet.">
        <title>Chromosome-Scale Assembly of the Dendrobium nobile Genome Provides Insights Into the Molecular Mechanism of the Biosynthesis of the Medicinal Active Ingredient of Dendrobium.</title>
        <authorList>
            <person name="Xu Q."/>
            <person name="Niu S.-C."/>
            <person name="Li K.-L."/>
            <person name="Zheng P.-J."/>
            <person name="Zhang X.-J."/>
            <person name="Jia Y."/>
            <person name="Liu Y."/>
            <person name="Niu Y.-X."/>
            <person name="Yu L.-H."/>
            <person name="Chen D.-F."/>
            <person name="Zhang G.-Q."/>
        </authorList>
    </citation>
    <scope>NUCLEOTIDE SEQUENCE</scope>
    <source>
        <tissue evidence="1">Leaf</tissue>
    </source>
</reference>
<proteinExistence type="predicted"/>
<organism evidence="1 2">
    <name type="scientific">Dendrobium nobile</name>
    <name type="common">Orchid</name>
    <dbReference type="NCBI Taxonomy" id="94219"/>
    <lineage>
        <taxon>Eukaryota</taxon>
        <taxon>Viridiplantae</taxon>
        <taxon>Streptophyta</taxon>
        <taxon>Embryophyta</taxon>
        <taxon>Tracheophyta</taxon>
        <taxon>Spermatophyta</taxon>
        <taxon>Magnoliopsida</taxon>
        <taxon>Liliopsida</taxon>
        <taxon>Asparagales</taxon>
        <taxon>Orchidaceae</taxon>
        <taxon>Epidendroideae</taxon>
        <taxon>Malaxideae</taxon>
        <taxon>Dendrobiinae</taxon>
        <taxon>Dendrobium</taxon>
    </lineage>
</organism>
<protein>
    <submittedName>
        <fullName evidence="1">Uncharacterized protein</fullName>
    </submittedName>
</protein>
<evidence type="ECO:0000313" key="1">
    <source>
        <dbReference type="EMBL" id="KAI0504156.1"/>
    </source>
</evidence>
<dbReference type="EMBL" id="JAGYWB010000011">
    <property type="protein sequence ID" value="KAI0504156.1"/>
    <property type="molecule type" value="Genomic_DNA"/>
</dbReference>
<keyword evidence="2" id="KW-1185">Reference proteome</keyword>
<comment type="caution">
    <text evidence="1">The sequence shown here is derived from an EMBL/GenBank/DDBJ whole genome shotgun (WGS) entry which is preliminary data.</text>
</comment>
<dbReference type="Proteomes" id="UP000829196">
    <property type="component" value="Unassembled WGS sequence"/>
</dbReference>
<evidence type="ECO:0000313" key="2">
    <source>
        <dbReference type="Proteomes" id="UP000829196"/>
    </source>
</evidence>
<sequence length="52" mass="5942">MQPSNPSEHPLLFSKMVRFSDFSTFYKSLEDSGAYRTVKNSHISKLHSSTGY</sequence>
<gene>
    <name evidence="1" type="ORF">KFK09_015105</name>
</gene>
<dbReference type="AlphaFoldDB" id="A0A8T3B9M1"/>
<accession>A0A8T3B9M1</accession>